<keyword evidence="2" id="KW-1185">Reference proteome</keyword>
<name>A0AA88CNY3_FICCA</name>
<protein>
    <submittedName>
        <fullName evidence="1">Uncharacterized protein</fullName>
    </submittedName>
</protein>
<dbReference type="AlphaFoldDB" id="A0AA88CNY3"/>
<comment type="caution">
    <text evidence="1">The sequence shown here is derived from an EMBL/GenBank/DDBJ whole genome shotgun (WGS) entry which is preliminary data.</text>
</comment>
<evidence type="ECO:0000313" key="1">
    <source>
        <dbReference type="EMBL" id="GMN24026.1"/>
    </source>
</evidence>
<evidence type="ECO:0000313" key="2">
    <source>
        <dbReference type="Proteomes" id="UP001187192"/>
    </source>
</evidence>
<organism evidence="1 2">
    <name type="scientific">Ficus carica</name>
    <name type="common">Common fig</name>
    <dbReference type="NCBI Taxonomy" id="3494"/>
    <lineage>
        <taxon>Eukaryota</taxon>
        <taxon>Viridiplantae</taxon>
        <taxon>Streptophyta</taxon>
        <taxon>Embryophyta</taxon>
        <taxon>Tracheophyta</taxon>
        <taxon>Spermatophyta</taxon>
        <taxon>Magnoliopsida</taxon>
        <taxon>eudicotyledons</taxon>
        <taxon>Gunneridae</taxon>
        <taxon>Pentapetalae</taxon>
        <taxon>rosids</taxon>
        <taxon>fabids</taxon>
        <taxon>Rosales</taxon>
        <taxon>Moraceae</taxon>
        <taxon>Ficeae</taxon>
        <taxon>Ficus</taxon>
    </lineage>
</organism>
<accession>A0AA88CNY3</accession>
<sequence length="164" mass="18430">MGSLDVVNLALSCSAWSPTKDKYFEIREISVGCLLRSLRCLSQRFPRVRLFGCPDGLYSEWFRWVDILRVYGYFASTSRMPRALSVGGWRRSRNKDRYRASSVRWCRVVGVTCPTTVRLSAGMERSGKGSMGRPSLRELGRGWGNVTQASILDPNGGLLEVSRG</sequence>
<dbReference type="Proteomes" id="UP001187192">
    <property type="component" value="Unassembled WGS sequence"/>
</dbReference>
<gene>
    <name evidence="1" type="ORF">TIFTF001_000378</name>
</gene>
<dbReference type="EMBL" id="BTGU01000001">
    <property type="protein sequence ID" value="GMN24026.1"/>
    <property type="molecule type" value="Genomic_DNA"/>
</dbReference>
<proteinExistence type="predicted"/>
<reference evidence="1" key="1">
    <citation type="submission" date="2023-07" db="EMBL/GenBank/DDBJ databases">
        <title>draft genome sequence of fig (Ficus carica).</title>
        <authorList>
            <person name="Takahashi T."/>
            <person name="Nishimura K."/>
        </authorList>
    </citation>
    <scope>NUCLEOTIDE SEQUENCE</scope>
</reference>